<gene>
    <name evidence="2" type="ORF">XENOCAPTIV_006987</name>
</gene>
<name>A0ABV0RXB8_9TELE</name>
<protein>
    <recommendedName>
        <fullName evidence="4">EF-hand domain-containing protein</fullName>
    </recommendedName>
</protein>
<feature type="region of interest" description="Disordered" evidence="1">
    <location>
        <begin position="1"/>
        <end position="107"/>
    </location>
</feature>
<organism evidence="2 3">
    <name type="scientific">Xenoophorus captivus</name>
    <dbReference type="NCBI Taxonomy" id="1517983"/>
    <lineage>
        <taxon>Eukaryota</taxon>
        <taxon>Metazoa</taxon>
        <taxon>Chordata</taxon>
        <taxon>Craniata</taxon>
        <taxon>Vertebrata</taxon>
        <taxon>Euteleostomi</taxon>
        <taxon>Actinopterygii</taxon>
        <taxon>Neopterygii</taxon>
        <taxon>Teleostei</taxon>
        <taxon>Neoteleostei</taxon>
        <taxon>Acanthomorphata</taxon>
        <taxon>Ovalentaria</taxon>
        <taxon>Atherinomorphae</taxon>
        <taxon>Cyprinodontiformes</taxon>
        <taxon>Goodeidae</taxon>
        <taxon>Xenoophorus</taxon>
    </lineage>
</organism>
<dbReference type="EMBL" id="JAHRIN010060600">
    <property type="protein sequence ID" value="MEQ2212929.1"/>
    <property type="molecule type" value="Genomic_DNA"/>
</dbReference>
<evidence type="ECO:0008006" key="4">
    <source>
        <dbReference type="Google" id="ProtNLM"/>
    </source>
</evidence>
<comment type="caution">
    <text evidence="2">The sequence shown here is derived from an EMBL/GenBank/DDBJ whole genome shotgun (WGS) entry which is preliminary data.</text>
</comment>
<accession>A0ABV0RXB8</accession>
<dbReference type="InterPro" id="IPR011992">
    <property type="entry name" value="EF-hand-dom_pair"/>
</dbReference>
<feature type="region of interest" description="Disordered" evidence="1">
    <location>
        <begin position="423"/>
        <end position="446"/>
    </location>
</feature>
<evidence type="ECO:0000313" key="3">
    <source>
        <dbReference type="Proteomes" id="UP001434883"/>
    </source>
</evidence>
<evidence type="ECO:0000313" key="2">
    <source>
        <dbReference type="EMBL" id="MEQ2212929.1"/>
    </source>
</evidence>
<dbReference type="SUPFAM" id="SSF47473">
    <property type="entry name" value="EF-hand"/>
    <property type="match status" value="1"/>
</dbReference>
<feature type="compositionally biased region" description="Basic and acidic residues" evidence="1">
    <location>
        <begin position="27"/>
        <end position="36"/>
    </location>
</feature>
<dbReference type="PANTHER" id="PTHR22772:SF4">
    <property type="entry name" value="ZINC FINGER ZZ-TYPE AND EF-HAND DOMAIN-CONTAINING PROTEIN 1"/>
    <property type="match status" value="1"/>
</dbReference>
<dbReference type="PANTHER" id="PTHR22772">
    <property type="entry name" value="NOVEL ZZ TYPE ZINC FINGER DOMAIN CONTAINING PROTEIN"/>
    <property type="match status" value="1"/>
</dbReference>
<evidence type="ECO:0000256" key="1">
    <source>
        <dbReference type="SAM" id="MobiDB-lite"/>
    </source>
</evidence>
<reference evidence="2 3" key="1">
    <citation type="submission" date="2021-06" db="EMBL/GenBank/DDBJ databases">
        <authorList>
            <person name="Palmer J.M."/>
        </authorList>
    </citation>
    <scope>NUCLEOTIDE SEQUENCE [LARGE SCALE GENOMIC DNA]</scope>
    <source>
        <strain evidence="2 3">XC_2019</strain>
        <tissue evidence="2">Muscle</tissue>
    </source>
</reference>
<keyword evidence="3" id="KW-1185">Reference proteome</keyword>
<feature type="compositionally biased region" description="Gly residues" evidence="1">
    <location>
        <begin position="76"/>
        <end position="92"/>
    </location>
</feature>
<sequence>MRKELSKFSSKSDPGKARPLQSRHQRGRGDFQREPKSGATNMGNAESGCGGGSGEEEDMETESPGFAEDNLASAAIGGGVGGNGGTGSGRNGRGSNNPPATTEGPPSPAVLLEQVKLREAAARVSDSGVTIHESVLSGNEGVLIRWLEDRLTRGEESVNVEQFCEMLESRDAPRNECEEAFGQFDAEGDGAVDIESIHHEHVVRLLSNCSLFLCMFFCTGFVDIFSKSKDRLGAHASKVLKFLHRNRIPSSAIPFPILEGYNSICTMRSSVVQDFLEFLLQKEKDVVLRRLAIAVASNDHSYMPQLVSVSVGKTRRSLQEIRDIRIPSNVTGYVALLENANITHPCEWLCCVSPDAEMTLLAFALARGSVAKILQALSCISEHLQTKYKASSLIVSMASVRLRLLYRNGKPLQLHLQACDVKSKEEKSGPENMLTESSTGDGFLTESGRKKASVILSTEDQSNFQVTQMKIKVR</sequence>
<dbReference type="InterPro" id="IPR040099">
    <property type="entry name" value="ZZEF1"/>
</dbReference>
<proteinExistence type="predicted"/>
<dbReference type="Gene3D" id="2.60.120.260">
    <property type="entry name" value="Galactose-binding domain-like"/>
    <property type="match status" value="1"/>
</dbReference>
<dbReference type="Proteomes" id="UP001434883">
    <property type="component" value="Unassembled WGS sequence"/>
</dbReference>